<name>A0AAV0WNN7_9HEMI</name>
<dbReference type="Proteomes" id="UP001160148">
    <property type="component" value="Unassembled WGS sequence"/>
</dbReference>
<organism evidence="1 2">
    <name type="scientific">Macrosiphum euphorbiae</name>
    <name type="common">potato aphid</name>
    <dbReference type="NCBI Taxonomy" id="13131"/>
    <lineage>
        <taxon>Eukaryota</taxon>
        <taxon>Metazoa</taxon>
        <taxon>Ecdysozoa</taxon>
        <taxon>Arthropoda</taxon>
        <taxon>Hexapoda</taxon>
        <taxon>Insecta</taxon>
        <taxon>Pterygota</taxon>
        <taxon>Neoptera</taxon>
        <taxon>Paraneoptera</taxon>
        <taxon>Hemiptera</taxon>
        <taxon>Sternorrhyncha</taxon>
        <taxon>Aphidomorpha</taxon>
        <taxon>Aphidoidea</taxon>
        <taxon>Aphididae</taxon>
        <taxon>Macrosiphini</taxon>
        <taxon>Macrosiphum</taxon>
    </lineage>
</organism>
<sequence length="158" mass="17731">MLSDSDSYGTDNQFTVDEIFGCLNEVGGRNSVLKNNLHVKSKNDNKNKMNIIDNDNNILSNSSVEPQTSNELVTSDDLNLENLDILYLEDGILKEFDDLSNINLSINQDCQTSFYSHIPIANDNFSNPEVPIVEENPPADETHIENNTINIESNNILR</sequence>
<protein>
    <submittedName>
        <fullName evidence="1">Uncharacterized protein</fullName>
    </submittedName>
</protein>
<proteinExistence type="predicted"/>
<reference evidence="1 2" key="1">
    <citation type="submission" date="2023-01" db="EMBL/GenBank/DDBJ databases">
        <authorList>
            <person name="Whitehead M."/>
        </authorList>
    </citation>
    <scope>NUCLEOTIDE SEQUENCE [LARGE SCALE GENOMIC DNA]</scope>
</reference>
<gene>
    <name evidence="1" type="ORF">MEUPH1_LOCUS13075</name>
</gene>
<accession>A0AAV0WNN7</accession>
<dbReference type="EMBL" id="CARXXK010000002">
    <property type="protein sequence ID" value="CAI6357451.1"/>
    <property type="molecule type" value="Genomic_DNA"/>
</dbReference>
<evidence type="ECO:0000313" key="2">
    <source>
        <dbReference type="Proteomes" id="UP001160148"/>
    </source>
</evidence>
<evidence type="ECO:0000313" key="1">
    <source>
        <dbReference type="EMBL" id="CAI6357451.1"/>
    </source>
</evidence>
<keyword evidence="2" id="KW-1185">Reference proteome</keyword>
<comment type="caution">
    <text evidence="1">The sequence shown here is derived from an EMBL/GenBank/DDBJ whole genome shotgun (WGS) entry which is preliminary data.</text>
</comment>
<dbReference type="AlphaFoldDB" id="A0AAV0WNN7"/>